<evidence type="ECO:0000313" key="6">
    <source>
        <dbReference type="Proteomes" id="UP000195729"/>
    </source>
</evidence>
<keyword evidence="2" id="KW-0560">Oxidoreductase</keyword>
<name>A0A1Y0LLU1_TATCI</name>
<dbReference type="InterPro" id="IPR036291">
    <property type="entry name" value="NAD(P)-bd_dom_sf"/>
</dbReference>
<evidence type="ECO:0000256" key="1">
    <source>
        <dbReference type="ARBA" id="ARBA00006484"/>
    </source>
</evidence>
<gene>
    <name evidence="4" type="ORF">A7K98_15235</name>
    <name evidence="5" type="ORF">A7K99_15220</name>
</gene>
<organism evidence="4 7">
    <name type="scientific">Tatumella citrea</name>
    <name type="common">Pantoea citrea</name>
    <dbReference type="NCBI Taxonomy" id="53336"/>
    <lineage>
        <taxon>Bacteria</taxon>
        <taxon>Pseudomonadati</taxon>
        <taxon>Pseudomonadota</taxon>
        <taxon>Gammaproteobacteria</taxon>
        <taxon>Enterobacterales</taxon>
        <taxon>Erwiniaceae</taxon>
        <taxon>Tatumella</taxon>
    </lineage>
</organism>
<dbReference type="CDD" id="cd05233">
    <property type="entry name" value="SDR_c"/>
    <property type="match status" value="1"/>
</dbReference>
<accession>A0A1Y0LLU1</accession>
<evidence type="ECO:0000259" key="3">
    <source>
        <dbReference type="SMART" id="SM00822"/>
    </source>
</evidence>
<reference evidence="6 7" key="1">
    <citation type="submission" date="2016-05" db="EMBL/GenBank/DDBJ databases">
        <title>Complete genome sequence of two 2,5-diketo-D-glunonic acid producing strain Tatumella citrea.</title>
        <authorList>
            <person name="Duan C."/>
            <person name="Yang J."/>
            <person name="Yang S."/>
        </authorList>
    </citation>
    <scope>NUCLEOTIDE SEQUENCE [LARGE SCALE GENOMIC DNA]</scope>
    <source>
        <strain evidence="5 6">ATCC 39140</strain>
        <strain evidence="4 7">DSM 13699</strain>
    </source>
</reference>
<comment type="similarity">
    <text evidence="1">Belongs to the short-chain dehydrogenases/reductases (SDR) family.</text>
</comment>
<evidence type="ECO:0000256" key="2">
    <source>
        <dbReference type="ARBA" id="ARBA00023002"/>
    </source>
</evidence>
<evidence type="ECO:0000313" key="7">
    <source>
        <dbReference type="Proteomes" id="UP000195814"/>
    </source>
</evidence>
<dbReference type="PRINTS" id="PR00081">
    <property type="entry name" value="GDHRDH"/>
</dbReference>
<dbReference type="PROSITE" id="PS00061">
    <property type="entry name" value="ADH_SHORT"/>
    <property type="match status" value="1"/>
</dbReference>
<dbReference type="OrthoDB" id="9803333at2"/>
<dbReference type="Proteomes" id="UP000195729">
    <property type="component" value="Chromosome"/>
</dbReference>
<dbReference type="EMBL" id="CP015579">
    <property type="protein sequence ID" value="ARU94986.1"/>
    <property type="molecule type" value="Genomic_DNA"/>
</dbReference>
<dbReference type="AlphaFoldDB" id="A0A1Y0LLU1"/>
<dbReference type="KEGG" id="tci:A7K98_15235"/>
<dbReference type="RefSeq" id="WP_087489352.1">
    <property type="nucleotide sequence ID" value="NZ_CP015579.1"/>
</dbReference>
<protein>
    <submittedName>
        <fullName evidence="4">Oxidoreductase</fullName>
    </submittedName>
</protein>
<dbReference type="Pfam" id="PF13561">
    <property type="entry name" value="adh_short_C2"/>
    <property type="match status" value="1"/>
</dbReference>
<dbReference type="Proteomes" id="UP000195814">
    <property type="component" value="Chromosome"/>
</dbReference>
<dbReference type="PANTHER" id="PTHR43477">
    <property type="entry name" value="DIHYDROANTICAPSIN 7-DEHYDROGENASE"/>
    <property type="match status" value="1"/>
</dbReference>
<evidence type="ECO:0000313" key="5">
    <source>
        <dbReference type="EMBL" id="ARU99024.1"/>
    </source>
</evidence>
<proteinExistence type="inferred from homology"/>
<dbReference type="EMBL" id="CP015581">
    <property type="protein sequence ID" value="ARU99024.1"/>
    <property type="molecule type" value="Genomic_DNA"/>
</dbReference>
<dbReference type="FunFam" id="3.40.50.720:FF:000084">
    <property type="entry name" value="Short-chain dehydrogenase reductase"/>
    <property type="match status" value="1"/>
</dbReference>
<feature type="domain" description="Ketoreductase" evidence="3">
    <location>
        <begin position="7"/>
        <end position="183"/>
    </location>
</feature>
<dbReference type="SMART" id="SM00822">
    <property type="entry name" value="PKS_KR"/>
    <property type="match status" value="1"/>
</dbReference>
<evidence type="ECO:0000313" key="4">
    <source>
        <dbReference type="EMBL" id="ARU94986.1"/>
    </source>
</evidence>
<dbReference type="InterPro" id="IPR057326">
    <property type="entry name" value="KR_dom"/>
</dbReference>
<dbReference type="InterPro" id="IPR051122">
    <property type="entry name" value="SDR_DHRS6-like"/>
</dbReference>
<dbReference type="Gene3D" id="3.40.50.720">
    <property type="entry name" value="NAD(P)-binding Rossmann-like Domain"/>
    <property type="match status" value="1"/>
</dbReference>
<dbReference type="GO" id="GO:0016491">
    <property type="term" value="F:oxidoreductase activity"/>
    <property type="evidence" value="ECO:0007669"/>
    <property type="project" value="UniProtKB-KW"/>
</dbReference>
<dbReference type="InterPro" id="IPR002347">
    <property type="entry name" value="SDR_fam"/>
</dbReference>
<dbReference type="InterPro" id="IPR020904">
    <property type="entry name" value="Sc_DH/Rdtase_CS"/>
</dbReference>
<sequence>MLKLTGKTAVITGGNSGIGLAIAQSFIGQGARVFIAGRRQDKLDEAIKLLGPAAEGVQCDVTKSEDIVRLFSVISEKVAQVDILVAASGIGEPAPLNLLSEEHFDRLFATNVRGLVITVREGVKLMAQGGSIILLGSIAGKANPAGYGTYSATKAAVRSYGLAWSKELTGLGIRVNILSPGPTDTPIFDGVSDEVRQGFIEKIPMKRIGKPEEIASAALFFASEDSSFITGTELFVDGGMTA</sequence>
<keyword evidence="6" id="KW-1185">Reference proteome</keyword>
<dbReference type="SUPFAM" id="SSF51735">
    <property type="entry name" value="NAD(P)-binding Rossmann-fold domains"/>
    <property type="match status" value="1"/>
</dbReference>
<dbReference type="PANTHER" id="PTHR43477:SF1">
    <property type="entry name" value="DIHYDROANTICAPSIN 7-DEHYDROGENASE"/>
    <property type="match status" value="1"/>
</dbReference>